<comment type="similarity">
    <text evidence="1 6">Belongs to the cytochrome P450 family.</text>
</comment>
<evidence type="ECO:0000256" key="5">
    <source>
        <dbReference type="PIRSR" id="PIRSR602401-1"/>
    </source>
</evidence>
<evidence type="ECO:0000256" key="3">
    <source>
        <dbReference type="ARBA" id="ARBA00023002"/>
    </source>
</evidence>
<keyword evidence="7" id="KW-1133">Transmembrane helix</keyword>
<dbReference type="GO" id="GO:0006629">
    <property type="term" value="P:lipid metabolic process"/>
    <property type="evidence" value="ECO:0007669"/>
    <property type="project" value="UniProtKB-ARBA"/>
</dbReference>
<accession>A0AA41V230</accession>
<dbReference type="GO" id="GO:0005506">
    <property type="term" value="F:iron ion binding"/>
    <property type="evidence" value="ECO:0007669"/>
    <property type="project" value="InterPro"/>
</dbReference>
<dbReference type="GO" id="GO:0033075">
    <property type="term" value="P:isoquinoline alkaloid biosynthetic process"/>
    <property type="evidence" value="ECO:0007669"/>
    <property type="project" value="UniProtKB-ARBA"/>
</dbReference>
<evidence type="ECO:0000256" key="6">
    <source>
        <dbReference type="RuleBase" id="RU000461"/>
    </source>
</evidence>
<dbReference type="CDD" id="cd11064">
    <property type="entry name" value="CYP86A"/>
    <property type="match status" value="1"/>
</dbReference>
<dbReference type="PROSITE" id="PS00086">
    <property type="entry name" value="CYTOCHROME_P450"/>
    <property type="match status" value="1"/>
</dbReference>
<keyword evidence="3 6" id="KW-0560">Oxidoreductase</keyword>
<dbReference type="InterPro" id="IPR036396">
    <property type="entry name" value="Cyt_P450_sf"/>
</dbReference>
<dbReference type="Gene3D" id="1.10.630.10">
    <property type="entry name" value="Cytochrome P450"/>
    <property type="match status" value="1"/>
</dbReference>
<dbReference type="PRINTS" id="PR00463">
    <property type="entry name" value="EP450I"/>
</dbReference>
<dbReference type="GO" id="GO:0020037">
    <property type="term" value="F:heme binding"/>
    <property type="evidence" value="ECO:0007669"/>
    <property type="project" value="InterPro"/>
</dbReference>
<organism evidence="8 9">
    <name type="scientific">Papaver nudicaule</name>
    <name type="common">Iceland poppy</name>
    <dbReference type="NCBI Taxonomy" id="74823"/>
    <lineage>
        <taxon>Eukaryota</taxon>
        <taxon>Viridiplantae</taxon>
        <taxon>Streptophyta</taxon>
        <taxon>Embryophyta</taxon>
        <taxon>Tracheophyta</taxon>
        <taxon>Spermatophyta</taxon>
        <taxon>Magnoliopsida</taxon>
        <taxon>Ranunculales</taxon>
        <taxon>Papaveraceae</taxon>
        <taxon>Papaveroideae</taxon>
        <taxon>Papaver</taxon>
    </lineage>
</organism>
<keyword evidence="7" id="KW-0812">Transmembrane</keyword>
<evidence type="ECO:0000313" key="9">
    <source>
        <dbReference type="Proteomes" id="UP001177140"/>
    </source>
</evidence>
<sequence>MVVNLSKSFVPAIFSVFFIFFLSIGIFLKKTSKAIDYWLFLGSLPTVVMNSNRLPDWFTEVFHSLGRGSFYIDGPIFTKLKYLVTCHHQNIEYILKTDFNNFPKGPDFTQIFDPLGNGILNADSDAWKVQRRMAHTAFVASEFKDLLSDMSRKVVGEQLVPLLAHVARTGSTIDLQEVCFRFAFDVNISAAFGVQENYLSTELPSNDLAEATGQVQEAILYRHVMPMFLWKLMCLFNIGRERVSAKALKTIDSHFYQLIFQKKKNLLQGIKSFDLLSTHIKLQDQMSTNISSWPAKNDDKFLRDSMLSLFTAGKDAIASSLTWFFWLVSKTPAAEAKVLQELKLLFSSKKRELSEEASEWPYVFDARDLSGLVYLHAVVCESLRLYPSVPLNSKTVLKEVVLPDGSLVKPGMQIVISLYSVGRMPWIWGEDCLEFKPERWIDDDGKLIRHDNMSKFVAFNLGPRTCLGKDTAFTQIKTVVAAVLFNFQVEVLEGQHTFFKPAITLHMEKGLKVKLQKRIIEYAT</sequence>
<keyword evidence="4 5" id="KW-0408">Iron</keyword>
<feature type="binding site" description="axial binding residue" evidence="5">
    <location>
        <position position="466"/>
    </location>
    <ligand>
        <name>heme</name>
        <dbReference type="ChEBI" id="CHEBI:30413"/>
    </ligand>
    <ligandPart>
        <name>Fe</name>
        <dbReference type="ChEBI" id="CHEBI:18248"/>
    </ligandPart>
</feature>
<comment type="caution">
    <text evidence="8">The sequence shown here is derived from an EMBL/GenBank/DDBJ whole genome shotgun (WGS) entry which is preliminary data.</text>
</comment>
<keyword evidence="2 5" id="KW-0479">Metal-binding</keyword>
<name>A0AA41V230_PAPNU</name>
<gene>
    <name evidence="8" type="ORF">MKW94_009816</name>
</gene>
<feature type="transmembrane region" description="Helical" evidence="7">
    <location>
        <begin position="12"/>
        <end position="28"/>
    </location>
</feature>
<keyword evidence="6" id="KW-0503">Monooxygenase</keyword>
<comment type="cofactor">
    <cofactor evidence="5">
        <name>heme</name>
        <dbReference type="ChEBI" id="CHEBI:30413"/>
    </cofactor>
</comment>
<dbReference type="InterPro" id="IPR001128">
    <property type="entry name" value="Cyt_P450"/>
</dbReference>
<evidence type="ECO:0008006" key="10">
    <source>
        <dbReference type="Google" id="ProtNLM"/>
    </source>
</evidence>
<evidence type="ECO:0000256" key="4">
    <source>
        <dbReference type="ARBA" id="ARBA00023004"/>
    </source>
</evidence>
<keyword evidence="5 6" id="KW-0349">Heme</keyword>
<keyword evidence="9" id="KW-1185">Reference proteome</keyword>
<dbReference type="GO" id="GO:0016705">
    <property type="term" value="F:oxidoreductase activity, acting on paired donors, with incorporation or reduction of molecular oxygen"/>
    <property type="evidence" value="ECO:0007669"/>
    <property type="project" value="InterPro"/>
</dbReference>
<keyword evidence="7" id="KW-0472">Membrane</keyword>
<dbReference type="AlphaFoldDB" id="A0AA41V230"/>
<proteinExistence type="inferred from homology"/>
<dbReference type="PANTHER" id="PTHR24296">
    <property type="entry name" value="CYTOCHROME P450"/>
    <property type="match status" value="1"/>
</dbReference>
<evidence type="ECO:0000313" key="8">
    <source>
        <dbReference type="EMBL" id="MCL7022113.1"/>
    </source>
</evidence>
<reference evidence="8" key="1">
    <citation type="submission" date="2022-03" db="EMBL/GenBank/DDBJ databases">
        <title>A functionally conserved STORR gene fusion in Papaver species that diverged 16.8 million years ago.</title>
        <authorList>
            <person name="Catania T."/>
        </authorList>
    </citation>
    <scope>NUCLEOTIDE SEQUENCE</scope>
    <source>
        <strain evidence="8">S-191538</strain>
    </source>
</reference>
<dbReference type="InterPro" id="IPR002401">
    <property type="entry name" value="Cyt_P450_E_grp-I"/>
</dbReference>
<dbReference type="SUPFAM" id="SSF48264">
    <property type="entry name" value="Cytochrome P450"/>
    <property type="match status" value="1"/>
</dbReference>
<dbReference type="Proteomes" id="UP001177140">
    <property type="component" value="Unassembled WGS sequence"/>
</dbReference>
<protein>
    <recommendedName>
        <fullName evidence="10">Cytochrome P450</fullName>
    </recommendedName>
</protein>
<dbReference type="PRINTS" id="PR00385">
    <property type="entry name" value="P450"/>
</dbReference>
<dbReference type="GO" id="GO:0004497">
    <property type="term" value="F:monooxygenase activity"/>
    <property type="evidence" value="ECO:0007669"/>
    <property type="project" value="UniProtKB-KW"/>
</dbReference>
<dbReference type="EMBL" id="JAJJMA010008219">
    <property type="protein sequence ID" value="MCL7022113.1"/>
    <property type="molecule type" value="Genomic_DNA"/>
</dbReference>
<evidence type="ECO:0000256" key="1">
    <source>
        <dbReference type="ARBA" id="ARBA00010617"/>
    </source>
</evidence>
<dbReference type="InterPro" id="IPR017972">
    <property type="entry name" value="Cyt_P450_CS"/>
</dbReference>
<evidence type="ECO:0000256" key="2">
    <source>
        <dbReference type="ARBA" id="ARBA00022723"/>
    </source>
</evidence>
<evidence type="ECO:0000256" key="7">
    <source>
        <dbReference type="SAM" id="Phobius"/>
    </source>
</evidence>
<dbReference type="Pfam" id="PF00067">
    <property type="entry name" value="p450"/>
    <property type="match status" value="1"/>
</dbReference>